<dbReference type="Gene3D" id="1.10.533.10">
    <property type="entry name" value="Death Domain, Fas"/>
    <property type="match status" value="1"/>
</dbReference>
<comment type="catalytic activity">
    <reaction evidence="13">
        <text>Strict requirement for Asp at position P1 and has a preferred cleavage sequence of (Leu/Asp/Val)-Glu-Thr-Asp-|-(Gly/Ser/Ala).</text>
        <dbReference type="EC" id="3.4.22.61"/>
    </reaction>
</comment>
<dbReference type="PROSITE" id="PS50207">
    <property type="entry name" value="CASPASE_P10"/>
    <property type="match status" value="1"/>
</dbReference>
<dbReference type="SMART" id="SM00115">
    <property type="entry name" value="CASc"/>
    <property type="match status" value="1"/>
</dbReference>
<protein>
    <recommendedName>
        <fullName evidence="15">Caspase-8</fullName>
        <ecNumber evidence="14">3.4.22.61</ecNumber>
    </recommendedName>
</protein>
<dbReference type="CDD" id="cd01671">
    <property type="entry name" value="CARD"/>
    <property type="match status" value="1"/>
</dbReference>
<evidence type="ECO:0000256" key="9">
    <source>
        <dbReference type="ARBA" id="ARBA00022801"/>
    </source>
</evidence>
<feature type="domain" description="Caspase family p20" evidence="19">
    <location>
        <begin position="198"/>
        <end position="320"/>
    </location>
</feature>
<evidence type="ECO:0000256" key="7">
    <source>
        <dbReference type="ARBA" id="ARBA00022703"/>
    </source>
</evidence>
<name>A0AAD8ZJH7_9TELE</name>
<dbReference type="FunFam" id="3.40.50.1460:FF:000008">
    <property type="entry name" value="caspase-8 isoform X1"/>
    <property type="match status" value="1"/>
</dbReference>
<dbReference type="PANTHER" id="PTHR48169">
    <property type="entry name" value="DED DOMAIN-CONTAINING PROTEIN"/>
    <property type="match status" value="1"/>
</dbReference>
<keyword evidence="12" id="KW-0539">Nucleus</keyword>
<evidence type="ECO:0000256" key="15">
    <source>
        <dbReference type="ARBA" id="ARBA00068172"/>
    </source>
</evidence>
<dbReference type="InterPro" id="IPR011600">
    <property type="entry name" value="Pept_C14_caspase"/>
</dbReference>
<dbReference type="InterPro" id="IPR001315">
    <property type="entry name" value="CARD"/>
</dbReference>
<evidence type="ECO:0000259" key="19">
    <source>
        <dbReference type="PROSITE" id="PS50208"/>
    </source>
</evidence>
<dbReference type="CDD" id="cd00032">
    <property type="entry name" value="CASc"/>
    <property type="match status" value="1"/>
</dbReference>
<dbReference type="GO" id="GO:0005634">
    <property type="term" value="C:nucleus"/>
    <property type="evidence" value="ECO:0007669"/>
    <property type="project" value="UniProtKB-SubCell"/>
</dbReference>
<dbReference type="PROSITE" id="PS01121">
    <property type="entry name" value="CASPASE_HIS"/>
    <property type="match status" value="1"/>
</dbReference>
<dbReference type="Pfam" id="PF00656">
    <property type="entry name" value="Peptidase_C14"/>
    <property type="match status" value="1"/>
</dbReference>
<dbReference type="GO" id="GO:0005886">
    <property type="term" value="C:plasma membrane"/>
    <property type="evidence" value="ECO:0007669"/>
    <property type="project" value="UniProtKB-ARBA"/>
</dbReference>
<comment type="caution">
    <text evidence="21">The sequence shown here is derived from an EMBL/GenBank/DDBJ whole genome shotgun (WGS) entry which is preliminary data.</text>
</comment>
<dbReference type="GO" id="GO:0043065">
    <property type="term" value="P:positive regulation of apoptotic process"/>
    <property type="evidence" value="ECO:0007669"/>
    <property type="project" value="UniProtKB-ARBA"/>
</dbReference>
<dbReference type="GO" id="GO:0006508">
    <property type="term" value="P:proteolysis"/>
    <property type="evidence" value="ECO:0007669"/>
    <property type="project" value="UniProtKB-KW"/>
</dbReference>
<feature type="active site" evidence="16">
    <location>
        <position position="273"/>
    </location>
</feature>
<organism evidence="21 22">
    <name type="scientific">Electrophorus voltai</name>
    <dbReference type="NCBI Taxonomy" id="2609070"/>
    <lineage>
        <taxon>Eukaryota</taxon>
        <taxon>Metazoa</taxon>
        <taxon>Chordata</taxon>
        <taxon>Craniata</taxon>
        <taxon>Vertebrata</taxon>
        <taxon>Euteleostomi</taxon>
        <taxon>Actinopterygii</taxon>
        <taxon>Neopterygii</taxon>
        <taxon>Teleostei</taxon>
        <taxon>Ostariophysi</taxon>
        <taxon>Gymnotiformes</taxon>
        <taxon>Gymnotoidei</taxon>
        <taxon>Gymnotidae</taxon>
        <taxon>Electrophorus</taxon>
    </lineage>
</organism>
<evidence type="ECO:0000259" key="18">
    <source>
        <dbReference type="PROSITE" id="PS50207"/>
    </source>
</evidence>
<dbReference type="InterPro" id="IPR033139">
    <property type="entry name" value="Caspase_cys_AS"/>
</dbReference>
<dbReference type="PROSITE" id="PS50209">
    <property type="entry name" value="CARD"/>
    <property type="match status" value="1"/>
</dbReference>
<feature type="active site" evidence="16">
    <location>
        <position position="316"/>
    </location>
</feature>
<dbReference type="Proteomes" id="UP001239994">
    <property type="component" value="Unassembled WGS sequence"/>
</dbReference>
<reference evidence="21" key="1">
    <citation type="submission" date="2023-03" db="EMBL/GenBank/DDBJ databases">
        <title>Electrophorus voltai genome.</title>
        <authorList>
            <person name="Bian C."/>
        </authorList>
    </citation>
    <scope>NUCLEOTIDE SEQUENCE</scope>
    <source>
        <strain evidence="21">CB-2022</strain>
        <tissue evidence="21">Muscle</tissue>
    </source>
</reference>
<keyword evidence="8" id="KW-0677">Repeat</keyword>
<keyword evidence="4" id="KW-0963">Cytoplasm</keyword>
<keyword evidence="7" id="KW-0053">Apoptosis</keyword>
<evidence type="ECO:0000259" key="20">
    <source>
        <dbReference type="PROSITE" id="PS50209"/>
    </source>
</evidence>
<evidence type="ECO:0000256" key="6">
    <source>
        <dbReference type="ARBA" id="ARBA00022670"/>
    </source>
</evidence>
<evidence type="ECO:0000256" key="12">
    <source>
        <dbReference type="ARBA" id="ARBA00023242"/>
    </source>
</evidence>
<dbReference type="PRINTS" id="PR00376">
    <property type="entry name" value="IL1BCENZYME"/>
</dbReference>
<dbReference type="SUPFAM" id="SSF47986">
    <property type="entry name" value="DEATH domain"/>
    <property type="match status" value="1"/>
</dbReference>
<evidence type="ECO:0000313" key="21">
    <source>
        <dbReference type="EMBL" id="KAK1798680.1"/>
    </source>
</evidence>
<comment type="subcellular location">
    <subcellularLocation>
        <location evidence="2">Cytoplasm</location>
    </subcellularLocation>
    <subcellularLocation>
        <location evidence="1">Nucleus</location>
    </subcellularLocation>
</comment>
<proteinExistence type="inferred from homology"/>
<evidence type="ECO:0000256" key="8">
    <source>
        <dbReference type="ARBA" id="ARBA00022737"/>
    </source>
</evidence>
<dbReference type="EC" id="3.4.22.61" evidence="14"/>
<dbReference type="InterPro" id="IPR001309">
    <property type="entry name" value="Pept_C14_p20"/>
</dbReference>
<evidence type="ECO:0000256" key="16">
    <source>
        <dbReference type="PIRSR" id="PIRSR038001-1"/>
    </source>
</evidence>
<dbReference type="GO" id="GO:0006915">
    <property type="term" value="P:apoptotic process"/>
    <property type="evidence" value="ECO:0007669"/>
    <property type="project" value="UniProtKB-KW"/>
</dbReference>
<evidence type="ECO:0000256" key="1">
    <source>
        <dbReference type="ARBA" id="ARBA00004123"/>
    </source>
</evidence>
<dbReference type="InterPro" id="IPR016129">
    <property type="entry name" value="Caspase_his_AS"/>
</dbReference>
<evidence type="ECO:0000256" key="14">
    <source>
        <dbReference type="ARBA" id="ARBA00066479"/>
    </source>
</evidence>
<dbReference type="GO" id="GO:0051604">
    <property type="term" value="P:protein maturation"/>
    <property type="evidence" value="ECO:0007669"/>
    <property type="project" value="UniProtKB-ARBA"/>
</dbReference>
<evidence type="ECO:0000313" key="22">
    <source>
        <dbReference type="Proteomes" id="UP001239994"/>
    </source>
</evidence>
<feature type="domain" description="CARD" evidence="20">
    <location>
        <begin position="79"/>
        <end position="152"/>
    </location>
</feature>
<dbReference type="EMBL" id="JAROKS010000012">
    <property type="protein sequence ID" value="KAK1798680.1"/>
    <property type="molecule type" value="Genomic_DNA"/>
</dbReference>
<sequence>MASMPSSPVVQFEEKSGSLLRSLTCLLTRQLLWEELLQALPQGPQRQTYRWISRIPHSTENRVEESFLFPICFSCLVMETVREMKIFLIDTLSADASFVLQYAHQNEILTKREYSSLHHPYHTQENIIINFLDKVMNKGDKTCCTFLQLLQNKELQQTFPQLQELFRSSESNPQHQEFFNPRPPAPTEISEYKMTSVPRGVCVIINNVTFCPDFGDRKGSDEDEASLKEVFTWLGFSVEVYKNQTAGQMKAVLNDLGQRHHHGDCFVCCILSHGSEAGVNGTDGDIVLIGDIYHPFKATSCQTLVNKPKVFFIQACRGKKTQKFVQVQADNLEAKELEEEANFEPDALRFICIPDDGDFFVAQSTVKGFYSLRNPCSGSLFIQSLCKQLKLHCPRCEDIQSILRCVNEEVSRELRKVTIGSKMVTTSQMPIQNVTLRKKLVLSVPT</sequence>
<feature type="domain" description="Caspase family p10" evidence="18">
    <location>
        <begin position="353"/>
        <end position="444"/>
    </location>
</feature>
<dbReference type="GO" id="GO:0032991">
    <property type="term" value="C:protein-containing complex"/>
    <property type="evidence" value="ECO:0007669"/>
    <property type="project" value="UniProtKB-ARBA"/>
</dbReference>
<dbReference type="PIRSF" id="PIRSF038001">
    <property type="entry name" value="Caspase_ICE"/>
    <property type="match status" value="1"/>
</dbReference>
<keyword evidence="11" id="KW-0865">Zymogen</keyword>
<evidence type="ECO:0000256" key="3">
    <source>
        <dbReference type="ARBA" id="ARBA00010134"/>
    </source>
</evidence>
<keyword evidence="9" id="KW-0378">Hydrolase</keyword>
<dbReference type="InterPro" id="IPR002138">
    <property type="entry name" value="Pept_C14_p10"/>
</dbReference>
<dbReference type="AlphaFoldDB" id="A0AAD8ZJH7"/>
<keyword evidence="6" id="KW-0645">Protease</keyword>
<evidence type="ECO:0000256" key="4">
    <source>
        <dbReference type="ARBA" id="ARBA00022490"/>
    </source>
</evidence>
<dbReference type="InterPro" id="IPR011029">
    <property type="entry name" value="DEATH-like_dom_sf"/>
</dbReference>
<evidence type="ECO:0000256" key="10">
    <source>
        <dbReference type="ARBA" id="ARBA00022807"/>
    </source>
</evidence>
<dbReference type="Pfam" id="PF00619">
    <property type="entry name" value="CARD"/>
    <property type="match status" value="1"/>
</dbReference>
<dbReference type="PROSITE" id="PS01122">
    <property type="entry name" value="CASPASE_CYS"/>
    <property type="match status" value="1"/>
</dbReference>
<dbReference type="InterPro" id="IPR015917">
    <property type="entry name" value="Pept_C14A"/>
</dbReference>
<evidence type="ECO:0000256" key="17">
    <source>
        <dbReference type="RuleBase" id="RU003971"/>
    </source>
</evidence>
<evidence type="ECO:0000256" key="2">
    <source>
        <dbReference type="ARBA" id="ARBA00004496"/>
    </source>
</evidence>
<gene>
    <name evidence="21" type="ORF">P4O66_006963</name>
</gene>
<dbReference type="GO" id="GO:0004197">
    <property type="term" value="F:cysteine-type endopeptidase activity"/>
    <property type="evidence" value="ECO:0007669"/>
    <property type="project" value="InterPro"/>
</dbReference>
<dbReference type="InterPro" id="IPR029030">
    <property type="entry name" value="Caspase-like_dom_sf"/>
</dbReference>
<accession>A0AAD8ZJH7</accession>
<evidence type="ECO:0000256" key="13">
    <source>
        <dbReference type="ARBA" id="ARBA00051626"/>
    </source>
</evidence>
<evidence type="ECO:0000256" key="5">
    <source>
        <dbReference type="ARBA" id="ARBA00022553"/>
    </source>
</evidence>
<keyword evidence="10" id="KW-0788">Thiol protease</keyword>
<dbReference type="Gene3D" id="3.40.50.1460">
    <property type="match status" value="1"/>
</dbReference>
<comment type="similarity">
    <text evidence="3 17">Belongs to the peptidase C14A family.</text>
</comment>
<dbReference type="PROSITE" id="PS50208">
    <property type="entry name" value="CASPASE_P20"/>
    <property type="match status" value="1"/>
</dbReference>
<dbReference type="SUPFAM" id="SSF52129">
    <property type="entry name" value="Caspase-like"/>
    <property type="match status" value="1"/>
</dbReference>
<keyword evidence="5" id="KW-0597">Phosphoprotein</keyword>
<keyword evidence="22" id="KW-1185">Reference proteome</keyword>
<evidence type="ECO:0000256" key="11">
    <source>
        <dbReference type="ARBA" id="ARBA00023145"/>
    </source>
</evidence>
<dbReference type="PANTHER" id="PTHR48169:SF7">
    <property type="entry name" value="CASPASE 10"/>
    <property type="match status" value="1"/>
</dbReference>
<dbReference type="GO" id="GO:0005737">
    <property type="term" value="C:cytoplasm"/>
    <property type="evidence" value="ECO:0007669"/>
    <property type="project" value="UniProtKB-SubCell"/>
</dbReference>